<protein>
    <recommendedName>
        <fullName evidence="5">Secreted protein</fullName>
    </recommendedName>
</protein>
<comment type="caution">
    <text evidence="3">The sequence shown here is derived from an EMBL/GenBank/DDBJ whole genome shotgun (WGS) entry which is preliminary data.</text>
</comment>
<accession>A0A8I1GGS6</accession>
<feature type="chain" id="PRO_5034982033" description="Secreted protein" evidence="2">
    <location>
        <begin position="29"/>
        <end position="207"/>
    </location>
</feature>
<organism evidence="3 4">
    <name type="scientific">Rhodomicrobium udaipurense</name>
    <dbReference type="NCBI Taxonomy" id="1202716"/>
    <lineage>
        <taxon>Bacteria</taxon>
        <taxon>Pseudomonadati</taxon>
        <taxon>Pseudomonadota</taxon>
        <taxon>Alphaproteobacteria</taxon>
        <taxon>Hyphomicrobiales</taxon>
        <taxon>Hyphomicrobiaceae</taxon>
        <taxon>Rhodomicrobium</taxon>
    </lineage>
</organism>
<feature type="region of interest" description="Disordered" evidence="1">
    <location>
        <begin position="187"/>
        <end position="207"/>
    </location>
</feature>
<reference evidence="3 4" key="1">
    <citation type="submission" date="2020-12" db="EMBL/GenBank/DDBJ databases">
        <title>Revised draft genomes of Rhodomicrobium vannielii ATCC 17100 and Rhodomicrobium udaipurense JA643.</title>
        <authorList>
            <person name="Conners E.M."/>
            <person name="Davenport E.J."/>
            <person name="Bose A."/>
        </authorList>
    </citation>
    <scope>NUCLEOTIDE SEQUENCE [LARGE SCALE GENOMIC DNA]</scope>
    <source>
        <strain evidence="3 4">JA643</strain>
    </source>
</reference>
<dbReference type="EMBL" id="JAEMUK010000079">
    <property type="protein sequence ID" value="MBJ7544508.1"/>
    <property type="molecule type" value="Genomic_DNA"/>
</dbReference>
<evidence type="ECO:0000256" key="2">
    <source>
        <dbReference type="SAM" id="SignalP"/>
    </source>
</evidence>
<keyword evidence="4" id="KW-1185">Reference proteome</keyword>
<feature type="region of interest" description="Disordered" evidence="1">
    <location>
        <begin position="35"/>
        <end position="58"/>
    </location>
</feature>
<feature type="signal peptide" evidence="2">
    <location>
        <begin position="1"/>
        <end position="28"/>
    </location>
</feature>
<dbReference type="Proteomes" id="UP000623250">
    <property type="component" value="Unassembled WGS sequence"/>
</dbReference>
<dbReference type="PROSITE" id="PS51257">
    <property type="entry name" value="PROKAR_LIPOPROTEIN"/>
    <property type="match status" value="1"/>
</dbReference>
<evidence type="ECO:0000256" key="1">
    <source>
        <dbReference type="SAM" id="MobiDB-lite"/>
    </source>
</evidence>
<gene>
    <name evidence="3" type="ORF">JDN41_13210</name>
</gene>
<dbReference type="RefSeq" id="WP_155954939.1">
    <property type="nucleotide sequence ID" value="NZ_JAEMUK010000079.1"/>
</dbReference>
<feature type="compositionally biased region" description="Basic and acidic residues" evidence="1">
    <location>
        <begin position="46"/>
        <end position="58"/>
    </location>
</feature>
<dbReference type="AlphaFoldDB" id="A0A8I1GGS6"/>
<sequence>MIRQSMLSVTAFLFTACALCLPLAPASAGGWDASDYSGGRGGGWSERFKDRMRGDDDYERRERRAALREMLSDPEGRAELRSLMVEAMHERAMQGGMQGGMSDRWGGRSGDMMDRMRHRSGMMGSGGDCPGRSVMRDQMRGDGQGGMRERFKAGSNRMADRSDDIRELILERLRKNGEVKVLIARIQDRVADSDDDDDDSDDDDGKL</sequence>
<evidence type="ECO:0000313" key="4">
    <source>
        <dbReference type="Proteomes" id="UP000623250"/>
    </source>
</evidence>
<feature type="compositionally biased region" description="Acidic residues" evidence="1">
    <location>
        <begin position="193"/>
        <end position="207"/>
    </location>
</feature>
<keyword evidence="2" id="KW-0732">Signal</keyword>
<proteinExistence type="predicted"/>
<evidence type="ECO:0008006" key="5">
    <source>
        <dbReference type="Google" id="ProtNLM"/>
    </source>
</evidence>
<name>A0A8I1GGS6_9HYPH</name>
<evidence type="ECO:0000313" key="3">
    <source>
        <dbReference type="EMBL" id="MBJ7544508.1"/>
    </source>
</evidence>